<name>S8AS27_DACHA</name>
<feature type="chain" id="PRO_5004560753" evidence="1">
    <location>
        <begin position="23"/>
        <end position="274"/>
    </location>
</feature>
<protein>
    <submittedName>
        <fullName evidence="2">Uncharacterized protein</fullName>
    </submittedName>
</protein>
<evidence type="ECO:0000313" key="3">
    <source>
        <dbReference type="Proteomes" id="UP000015100"/>
    </source>
</evidence>
<gene>
    <name evidence="2" type="ORF">H072_295</name>
</gene>
<evidence type="ECO:0000313" key="2">
    <source>
        <dbReference type="EMBL" id="EPS45785.1"/>
    </source>
</evidence>
<keyword evidence="1" id="KW-0732">Signal</keyword>
<dbReference type="OMA" id="WINQVAC"/>
<accession>S8AS27</accession>
<feature type="signal peptide" evidence="1">
    <location>
        <begin position="1"/>
        <end position="22"/>
    </location>
</feature>
<dbReference type="OrthoDB" id="5318953at2759"/>
<dbReference type="HOGENOM" id="CLU_1011847_0_0_1"/>
<dbReference type="AlphaFoldDB" id="S8AS27"/>
<comment type="caution">
    <text evidence="2">The sequence shown here is derived from an EMBL/GenBank/DDBJ whole genome shotgun (WGS) entry which is preliminary data.</text>
</comment>
<keyword evidence="3" id="KW-1185">Reference proteome</keyword>
<organism evidence="2 3">
    <name type="scientific">Dactylellina haptotyla (strain CBS 200.50)</name>
    <name type="common">Nematode-trapping fungus</name>
    <name type="synonym">Monacrosporium haptotylum</name>
    <dbReference type="NCBI Taxonomy" id="1284197"/>
    <lineage>
        <taxon>Eukaryota</taxon>
        <taxon>Fungi</taxon>
        <taxon>Dikarya</taxon>
        <taxon>Ascomycota</taxon>
        <taxon>Pezizomycotina</taxon>
        <taxon>Orbiliomycetes</taxon>
        <taxon>Orbiliales</taxon>
        <taxon>Orbiliaceae</taxon>
        <taxon>Dactylellina</taxon>
    </lineage>
</organism>
<proteinExistence type="predicted"/>
<reference evidence="3" key="2">
    <citation type="submission" date="2013-04" db="EMBL/GenBank/DDBJ databases">
        <title>Genomic mechanisms accounting for the adaptation to parasitism in nematode-trapping fungi.</title>
        <authorList>
            <person name="Ahren D.G."/>
        </authorList>
    </citation>
    <scope>NUCLEOTIDE SEQUENCE [LARGE SCALE GENOMIC DNA]</scope>
    <source>
        <strain evidence="3">CBS 200.50</strain>
    </source>
</reference>
<dbReference type="Proteomes" id="UP000015100">
    <property type="component" value="Unassembled WGS sequence"/>
</dbReference>
<evidence type="ECO:0000256" key="1">
    <source>
        <dbReference type="SAM" id="SignalP"/>
    </source>
</evidence>
<reference evidence="2 3" key="1">
    <citation type="journal article" date="2013" name="PLoS Genet.">
        <title>Genomic mechanisms accounting for the adaptation to parasitism in nematode-trapping fungi.</title>
        <authorList>
            <person name="Meerupati T."/>
            <person name="Andersson K.M."/>
            <person name="Friman E."/>
            <person name="Kumar D."/>
            <person name="Tunlid A."/>
            <person name="Ahren D."/>
        </authorList>
    </citation>
    <scope>NUCLEOTIDE SEQUENCE [LARGE SCALE GENOMIC DNA]</scope>
    <source>
        <strain evidence="2 3">CBS 200.50</strain>
    </source>
</reference>
<sequence>MNCFSFFAILLSLVSWAAPVAAQYRRFLLNFEGNQFDSGRITGRIQDPIDDFVLSDFSVITAQDLPSDKISITSLKTSLLRPCSPNHYIVRIAPGTQDATTDRGSTVGIRSSLDANGNPSFRSFDIDSLCMACVFLPAITQGQAVGGPIPTDPLTQVAAPASCNITLTGQKYTPPGQISTGPVQFTVPYYANAPYDVSDPMSFRVSGMTRYLFGPRWTDLVLLQIKISDAMIPPAVGLPPGLNPVFKLGNNFASIALDNFNGTKHLGSGSVGVP</sequence>
<dbReference type="EMBL" id="AQGS01000003">
    <property type="protein sequence ID" value="EPS45785.1"/>
    <property type="molecule type" value="Genomic_DNA"/>
</dbReference>